<dbReference type="InterPro" id="IPR026487">
    <property type="entry name" value="CHP04141"/>
</dbReference>
<evidence type="ECO:0000313" key="2">
    <source>
        <dbReference type="Proteomes" id="UP000249620"/>
    </source>
</evidence>
<gene>
    <name evidence="1" type="ORF">B0I03_101557</name>
</gene>
<name>A0A327YXR6_9FLAO</name>
<evidence type="ECO:0000313" key="1">
    <source>
        <dbReference type="EMBL" id="RAK25381.1"/>
    </source>
</evidence>
<sequence length="599" mass="71198">MSTEKEKINLKIFSIDKTHIDLRGKSFESIVEIITKNHKISLKAQNKDLDSSKKLVDYKEDKFNFYSYTFNREKENYYWINFLPKELTSKHNFNVTEFSYVLFIEYNKKIYCIIGGSGASVIRKYIDSNFGIDFYQHFAKPKEDLLIDLSMRSISGNISQKKNTYNKNQTVSESFNYSEIPQKLKIYARDEVKNVILKNFIKGEKNPILEIGNYFSVRKKINYTFLKQLIIDIDLITSNKDTYHELTLFKRIKEIDLIDELEAELLKLVIDDVLSLNTGYLHKLVGSDIIELVHPTQLEKYYECNSFEIKFPRQNKTHKTYSRTDLYFESIKFIFENCEDTYSKFEIEQRVKKLKIDGYNLNELLTFETFMMHLTCEIPCKGKKFFKIDKNWYLLTDKYLEQITNDAVQYYTDLKLTKRLLNPWKEGDDEDTYNKSHENLNDYYIFDKKYVQNIELCDILAIVDNKIYFIHVKNHFFTSMRDLYVQVVLSAKRLWNDLKNNEKISYLEDTFEYYNNSKGIKNKINTTDIIGKIKKNELKIHFIMAYNNTSYKGKNAIEKIKASSSNIAKYSLLQSAKEMKEFVNFEYSMIDISELNEKL</sequence>
<comment type="caution">
    <text evidence="1">The sequence shown here is derived from an EMBL/GenBank/DDBJ whole genome shotgun (WGS) entry which is preliminary data.</text>
</comment>
<keyword evidence="2" id="KW-1185">Reference proteome</keyword>
<dbReference type="Pfam" id="PF19614">
    <property type="entry name" value="DUF6119"/>
    <property type="match status" value="1"/>
</dbReference>
<dbReference type="EMBL" id="QLMI01000001">
    <property type="protein sequence ID" value="RAK25381.1"/>
    <property type="molecule type" value="Genomic_DNA"/>
</dbReference>
<accession>A0A327YXR6</accession>
<dbReference type="RefSeq" id="WP_111565926.1">
    <property type="nucleotide sequence ID" value="NZ_QLMI01000001.1"/>
</dbReference>
<proteinExistence type="predicted"/>
<protein>
    <submittedName>
        <fullName evidence="1">Uncharacterized protein</fullName>
    </submittedName>
</protein>
<organism evidence="1 2">
    <name type="scientific">Flavobacterium aquaticum</name>
    <dbReference type="NCBI Taxonomy" id="1236486"/>
    <lineage>
        <taxon>Bacteria</taxon>
        <taxon>Pseudomonadati</taxon>
        <taxon>Bacteroidota</taxon>
        <taxon>Flavobacteriia</taxon>
        <taxon>Flavobacteriales</taxon>
        <taxon>Flavobacteriaceae</taxon>
        <taxon>Flavobacterium</taxon>
    </lineage>
</organism>
<dbReference type="Proteomes" id="UP000249620">
    <property type="component" value="Unassembled WGS sequence"/>
</dbReference>
<reference evidence="1 2" key="1">
    <citation type="submission" date="2018-06" db="EMBL/GenBank/DDBJ databases">
        <title>Genomic Encyclopedia of Type Strains, Phase III (KMG-III): the genomes of soil and plant-associated and newly described type strains.</title>
        <authorList>
            <person name="Whitman W."/>
        </authorList>
    </citation>
    <scope>NUCLEOTIDE SEQUENCE [LARGE SCALE GENOMIC DNA]</scope>
    <source>
        <strain evidence="1 2">CGMCC 1.12398</strain>
    </source>
</reference>
<dbReference type="AlphaFoldDB" id="A0A327YXR6"/>
<dbReference type="OrthoDB" id="740138at2"/>